<organism evidence="2 3">
    <name type="scientific">Candidatus Sungiibacteriota bacterium</name>
    <dbReference type="NCBI Taxonomy" id="2750080"/>
    <lineage>
        <taxon>Bacteria</taxon>
        <taxon>Candidatus Sungiibacteriota</taxon>
    </lineage>
</organism>
<dbReference type="EMBL" id="JACQCQ010000007">
    <property type="protein sequence ID" value="MBI3627445.1"/>
    <property type="molecule type" value="Genomic_DNA"/>
</dbReference>
<feature type="transmembrane region" description="Helical" evidence="1">
    <location>
        <begin position="42"/>
        <end position="64"/>
    </location>
</feature>
<accession>A0A9D6QVH1</accession>
<evidence type="ECO:0000313" key="3">
    <source>
        <dbReference type="Proteomes" id="UP000808388"/>
    </source>
</evidence>
<protein>
    <submittedName>
        <fullName evidence="2">Prepilin-type N-terminal cleavage/methylation domain-containing protein</fullName>
    </submittedName>
</protein>
<keyword evidence="1" id="KW-0472">Membrane</keyword>
<dbReference type="Proteomes" id="UP000808388">
    <property type="component" value="Unassembled WGS sequence"/>
</dbReference>
<gene>
    <name evidence="2" type="ORF">HY220_01690</name>
</gene>
<proteinExistence type="predicted"/>
<dbReference type="NCBIfam" id="TIGR02532">
    <property type="entry name" value="IV_pilin_GFxxxE"/>
    <property type="match status" value="1"/>
</dbReference>
<evidence type="ECO:0000313" key="2">
    <source>
        <dbReference type="EMBL" id="MBI3627445.1"/>
    </source>
</evidence>
<comment type="caution">
    <text evidence="2">The sequence shown here is derived from an EMBL/GenBank/DDBJ whole genome shotgun (WGS) entry which is preliminary data.</text>
</comment>
<dbReference type="InterPro" id="IPR012902">
    <property type="entry name" value="N_methyl_site"/>
</dbReference>
<sequence>MSNPEYTNTPKYTNIRIKNVFIYFAKIWIFASSRGFTLLETVVALAVILSAIVGPFVLASRGIVSIQSTKNDLIGMNLAQEGVELVRKIRDDNILNARAWNQNIPTGGPWRIDIATNTLEAGSSLLYFYPDYSLYAAPGRGLGATGEILSLFSRTVQITTPYATPGITTDADAILVVSTVTWSEHGINRSVVLQEVLYNWQ</sequence>
<feature type="transmembrane region" description="Helical" evidence="1">
    <location>
        <begin position="20"/>
        <end position="36"/>
    </location>
</feature>
<keyword evidence="1" id="KW-0812">Transmembrane</keyword>
<dbReference type="AlphaFoldDB" id="A0A9D6QVH1"/>
<keyword evidence="1" id="KW-1133">Transmembrane helix</keyword>
<reference evidence="2" key="1">
    <citation type="submission" date="2020-07" db="EMBL/GenBank/DDBJ databases">
        <title>Huge and variable diversity of episymbiotic CPR bacteria and DPANN archaea in groundwater ecosystems.</title>
        <authorList>
            <person name="He C.Y."/>
            <person name="Keren R."/>
            <person name="Whittaker M."/>
            <person name="Farag I.F."/>
            <person name="Doudna J."/>
            <person name="Cate J.H.D."/>
            <person name="Banfield J.F."/>
        </authorList>
    </citation>
    <scope>NUCLEOTIDE SEQUENCE</scope>
    <source>
        <strain evidence="2">NC_groundwater_972_Pr1_S-0.2um_49_27</strain>
    </source>
</reference>
<evidence type="ECO:0000256" key="1">
    <source>
        <dbReference type="SAM" id="Phobius"/>
    </source>
</evidence>
<name>A0A9D6QVH1_9BACT</name>